<dbReference type="RefSeq" id="WP_088871405.1">
    <property type="nucleotide sequence ID" value="NZ_CP022110.1"/>
</dbReference>
<name>A0A248JP89_9PROT</name>
<evidence type="ECO:0000313" key="1">
    <source>
        <dbReference type="EMBL" id="ASG20553.1"/>
    </source>
</evidence>
<dbReference type="InterPro" id="IPR038282">
    <property type="entry name" value="DUF2267_sf"/>
</dbReference>
<keyword evidence="2" id="KW-1185">Reference proteome</keyword>
<dbReference type="EMBL" id="CP022110">
    <property type="protein sequence ID" value="ASG20553.1"/>
    <property type="molecule type" value="Genomic_DNA"/>
</dbReference>
<evidence type="ECO:0000313" key="2">
    <source>
        <dbReference type="Proteomes" id="UP000197153"/>
    </source>
</evidence>
<proteinExistence type="predicted"/>
<dbReference type="AlphaFoldDB" id="A0A248JP89"/>
<sequence>MPIPMELQHASQDFERFLADARDLAGLATRNQTYTMVQGVLHTFRRRLGPADAIRFAGVLPPLLRAIFVTDWPIDEPPVPFTDRATMTREVQALRRDHNFAPDTAIRDVAEALRRHVYLDDFDRVLASLPAGAAAFWSVQPSAIPGAITDSAAAER</sequence>
<gene>
    <name evidence="1" type="ORF">Y958_06810</name>
</gene>
<accession>A0A248JP89</accession>
<organism evidence="1 2">
    <name type="scientific">Nitrospirillum viridazoti CBAmc</name>
    <dbReference type="NCBI Taxonomy" id="1441467"/>
    <lineage>
        <taxon>Bacteria</taxon>
        <taxon>Pseudomonadati</taxon>
        <taxon>Pseudomonadota</taxon>
        <taxon>Alphaproteobacteria</taxon>
        <taxon>Rhodospirillales</taxon>
        <taxon>Azospirillaceae</taxon>
        <taxon>Nitrospirillum</taxon>
        <taxon>Nitrospirillum viridazoti</taxon>
    </lineage>
</organism>
<dbReference type="Proteomes" id="UP000197153">
    <property type="component" value="Chromosome 1"/>
</dbReference>
<protein>
    <recommendedName>
        <fullName evidence="3">DUF2267 domain-containing protein</fullName>
    </recommendedName>
</protein>
<dbReference type="Pfam" id="PF10025">
    <property type="entry name" value="DUF2267"/>
    <property type="match status" value="1"/>
</dbReference>
<dbReference type="KEGG" id="nao:Y958_06810"/>
<dbReference type="Gene3D" id="1.10.490.110">
    <property type="entry name" value="Uncharacterized conserved protein DUF2267"/>
    <property type="match status" value="1"/>
</dbReference>
<evidence type="ECO:0008006" key="3">
    <source>
        <dbReference type="Google" id="ProtNLM"/>
    </source>
</evidence>
<reference evidence="1 2" key="1">
    <citation type="submission" date="2017-06" db="EMBL/GenBank/DDBJ databases">
        <title>Complete genome sequence of Nitrospirillum amazonense strain CBAmC, an endophytic nitrogen-fixing and plant growth-promoting bacterium, isolated from sugarcane.</title>
        <authorList>
            <person name="Schwab S."/>
            <person name="dos Santos Teixeira K.R."/>
            <person name="Simoes Araujo J.L."/>
            <person name="Soares Vidal M."/>
            <person name="Borges de Freitas H.R."/>
            <person name="Rivello Crivelaro A.L."/>
            <person name="Bueno de Camargo Nunes A."/>
            <person name="dos Santos C.M."/>
            <person name="Palmeira da Silva Rosa D."/>
            <person name="da Silva Padilha D."/>
            <person name="da Silva E."/>
            <person name="Araujo Terra L."/>
            <person name="Soares Mendes V."/>
            <person name="Farinelli L."/>
            <person name="Magalhaes Cruz L."/>
            <person name="Baldani J.I."/>
        </authorList>
    </citation>
    <scope>NUCLEOTIDE SEQUENCE [LARGE SCALE GENOMIC DNA]</scope>
    <source>
        <strain evidence="1 2">CBAmC</strain>
    </source>
</reference>
<dbReference type="InterPro" id="IPR018727">
    <property type="entry name" value="DUF2267"/>
</dbReference>